<dbReference type="SUPFAM" id="SSF54427">
    <property type="entry name" value="NTF2-like"/>
    <property type="match status" value="1"/>
</dbReference>
<dbReference type="Gene3D" id="2.30.110.10">
    <property type="entry name" value="Electron Transport, Fmn-binding Protein, Chain A"/>
    <property type="match status" value="1"/>
</dbReference>
<dbReference type="GO" id="GO:0030638">
    <property type="term" value="P:polyketide metabolic process"/>
    <property type="evidence" value="ECO:0007669"/>
    <property type="project" value="InterPro"/>
</dbReference>
<dbReference type="Pfam" id="PF07366">
    <property type="entry name" value="SnoaL"/>
    <property type="match status" value="1"/>
</dbReference>
<accession>A0A4Y4C235</accession>
<evidence type="ECO:0000313" key="4">
    <source>
        <dbReference type="EMBL" id="GEC85143.1"/>
    </source>
</evidence>
<dbReference type="SMART" id="SM00903">
    <property type="entry name" value="Flavin_Reduct"/>
    <property type="match status" value="1"/>
</dbReference>
<dbReference type="PANTHER" id="PTHR30466:SF11">
    <property type="entry name" value="FLAVIN-DEPENDENT MONOOXYGENASE, REDUCTASE SUBUNIT HSAB"/>
    <property type="match status" value="1"/>
</dbReference>
<evidence type="ECO:0000256" key="2">
    <source>
        <dbReference type="ARBA" id="ARBA00023002"/>
    </source>
</evidence>
<sequence>MTNNLKTSITNAWDAAWNKGDVTVFDQLTAQNYQRRSTRSTTTTGLDAIKRDILAIRDAFPDLTTTVDHIVIDGDERDCKAAVYWHSTGTFTEPFGDVPPTGTKVVTHGSNLLTFDAGRIALEEATWDTSALLADLGLKSLSSAFDQDTEAVWDNLDGAPTKEALKAFNRQFITGVTVVTTMDDEGKPRGLAVNSYNSVSLEPPLVMVCVQKTSSTYASLFGASHMGINILGCNQRDTLRTFASKGADKFADLEWHQGPNGSPLLDGSSASVEVEIKERFQALTHTIFVGRVRASESTDNDPIIYKAGQFFESHELTPLD</sequence>
<dbReference type="GeneID" id="82886617"/>
<dbReference type="AlphaFoldDB" id="A0A4Y4C235"/>
<dbReference type="EMBL" id="BJNT01000004">
    <property type="protein sequence ID" value="GEC85143.1"/>
    <property type="molecule type" value="Genomic_DNA"/>
</dbReference>
<dbReference type="GO" id="GO:0010181">
    <property type="term" value="F:FMN binding"/>
    <property type="evidence" value="ECO:0007669"/>
    <property type="project" value="InterPro"/>
</dbReference>
<organism evidence="4 5">
    <name type="scientific">Corynebacterium variabile</name>
    <dbReference type="NCBI Taxonomy" id="1727"/>
    <lineage>
        <taxon>Bacteria</taxon>
        <taxon>Bacillati</taxon>
        <taxon>Actinomycetota</taxon>
        <taxon>Actinomycetes</taxon>
        <taxon>Mycobacteriales</taxon>
        <taxon>Corynebacteriaceae</taxon>
        <taxon>Corynebacterium</taxon>
    </lineage>
</organism>
<dbReference type="InterPro" id="IPR050268">
    <property type="entry name" value="NADH-dep_flavin_reductase"/>
</dbReference>
<dbReference type="RefSeq" id="WP_141328290.1">
    <property type="nucleotide sequence ID" value="NZ_BJNT01000004.1"/>
</dbReference>
<evidence type="ECO:0000259" key="3">
    <source>
        <dbReference type="SMART" id="SM00903"/>
    </source>
</evidence>
<gene>
    <name evidence="4" type="ORF">CVA01_04570</name>
</gene>
<comment type="similarity">
    <text evidence="1">Belongs to the non-flavoprotein flavin reductase family.</text>
</comment>
<name>A0A4Y4C235_9CORY</name>
<dbReference type="PANTHER" id="PTHR30466">
    <property type="entry name" value="FLAVIN REDUCTASE"/>
    <property type="match status" value="1"/>
</dbReference>
<dbReference type="SUPFAM" id="SSF50475">
    <property type="entry name" value="FMN-binding split barrel"/>
    <property type="match status" value="1"/>
</dbReference>
<evidence type="ECO:0000313" key="5">
    <source>
        <dbReference type="Proteomes" id="UP000319986"/>
    </source>
</evidence>
<feature type="domain" description="Flavin reductase like" evidence="3">
    <location>
        <begin position="169"/>
        <end position="312"/>
    </location>
</feature>
<dbReference type="Pfam" id="PF01613">
    <property type="entry name" value="Flavin_Reduct"/>
    <property type="match status" value="1"/>
</dbReference>
<dbReference type="InterPro" id="IPR012349">
    <property type="entry name" value="Split_barrel_FMN-bd"/>
</dbReference>
<dbReference type="Gene3D" id="3.10.450.50">
    <property type="match status" value="1"/>
</dbReference>
<dbReference type="InterPro" id="IPR002563">
    <property type="entry name" value="Flavin_Rdtase-like_dom"/>
</dbReference>
<comment type="caution">
    <text evidence="4">The sequence shown here is derived from an EMBL/GenBank/DDBJ whole genome shotgun (WGS) entry which is preliminary data.</text>
</comment>
<dbReference type="GO" id="GO:0042602">
    <property type="term" value="F:riboflavin reductase (NADPH) activity"/>
    <property type="evidence" value="ECO:0007669"/>
    <property type="project" value="TreeGrafter"/>
</dbReference>
<proteinExistence type="inferred from homology"/>
<reference evidence="4 5" key="1">
    <citation type="submission" date="2019-06" db="EMBL/GenBank/DDBJ databases">
        <title>Whole genome shotgun sequence of Corynebacterium variabile NBRC 15286.</title>
        <authorList>
            <person name="Hosoyama A."/>
            <person name="Uohara A."/>
            <person name="Ohji S."/>
            <person name="Ichikawa N."/>
        </authorList>
    </citation>
    <scope>NUCLEOTIDE SEQUENCE [LARGE SCALE GENOMIC DNA]</scope>
    <source>
        <strain evidence="4 5">NBRC 15286</strain>
    </source>
</reference>
<dbReference type="InterPro" id="IPR009959">
    <property type="entry name" value="Cyclase_SnoaL-like"/>
</dbReference>
<protein>
    <recommendedName>
        <fullName evidence="3">Flavin reductase like domain-containing protein</fullName>
    </recommendedName>
</protein>
<evidence type="ECO:0000256" key="1">
    <source>
        <dbReference type="ARBA" id="ARBA00008898"/>
    </source>
</evidence>
<keyword evidence="2" id="KW-0560">Oxidoreductase</keyword>
<dbReference type="Proteomes" id="UP000319986">
    <property type="component" value="Unassembled WGS sequence"/>
</dbReference>
<dbReference type="InterPro" id="IPR032710">
    <property type="entry name" value="NTF2-like_dom_sf"/>
</dbReference>